<evidence type="ECO:0000313" key="1">
    <source>
        <dbReference type="EMBL" id="SFF05939.1"/>
    </source>
</evidence>
<proteinExistence type="predicted"/>
<sequence>MTVSNRTKKQAKEAQDVLFSGLNVVENGKRRMLTENERDELIAVLALRERPEALSVESLIPKGSFSERLCSFFKETDASYALPLFQLISMASSFLTQTGATIQIPGLNPKRPILWTIVLASSGSSKTLATDKVAEMLQPQNTENPIHMFPTGATDAQWIIDLAENNGSYWYQDELGQEFNKINKNPTYARTKQWILDAYSNRPISNRTKGDKEKLVITDPHFTLLGLSVRETWCDCVDVTSMLDGFCQRFNYVIAEPRTDTNSFDHFLYFAGDNIAEWQDKLCEIWNALCAQEGASTPYQLDGGVLPYLEKWWHGLKNDWGDGVLPISFIRRTGFSILSYLVVLQFLLGKSNRPIDLETAKLATKYAEYHFESTMIMIREYGLTGRGHVEKVVSVRDSLLSKGAMNVTVRDIQRKLSKNQGKELTKDRIAQILKVLDRLSREPDLFDNSFWNEGSDVEARRTKLEFLEKQYAPLHEQIEKREKWRNDKRIQALLKSYRKRKNVIVAVSEGINLHDNVVRLVSTDKDLKDPCDLVTLDNPQLGDQSRSLR</sequence>
<dbReference type="RefSeq" id="WP_177209516.1">
    <property type="nucleotide sequence ID" value="NZ_FOMW01000016.1"/>
</dbReference>
<evidence type="ECO:0000313" key="2">
    <source>
        <dbReference type="Proteomes" id="UP000198977"/>
    </source>
</evidence>
<name>A0A1I2FM93_9RHOB</name>
<dbReference type="EMBL" id="FOMW01000016">
    <property type="protein sequence ID" value="SFF05939.1"/>
    <property type="molecule type" value="Genomic_DNA"/>
</dbReference>
<keyword evidence="2" id="KW-1185">Reference proteome</keyword>
<protein>
    <recommendedName>
        <fullName evidence="3">DUF3987 domain-containing protein</fullName>
    </recommendedName>
</protein>
<dbReference type="Proteomes" id="UP000198977">
    <property type="component" value="Unassembled WGS sequence"/>
</dbReference>
<dbReference type="AlphaFoldDB" id="A0A1I2FM93"/>
<reference evidence="2" key="1">
    <citation type="submission" date="2016-10" db="EMBL/GenBank/DDBJ databases">
        <authorList>
            <person name="Varghese N."/>
            <person name="Submissions S."/>
        </authorList>
    </citation>
    <scope>NUCLEOTIDE SEQUENCE [LARGE SCALE GENOMIC DNA]</scope>
    <source>
        <strain evidence="2">DSM 11443</strain>
    </source>
</reference>
<gene>
    <name evidence="1" type="ORF">SAMN04488523_11644</name>
</gene>
<accession>A0A1I2FM93</accession>
<dbReference type="STRING" id="74348.SAMN04488523_11644"/>
<organism evidence="1 2">
    <name type="scientific">Sulfitobacter brevis</name>
    <dbReference type="NCBI Taxonomy" id="74348"/>
    <lineage>
        <taxon>Bacteria</taxon>
        <taxon>Pseudomonadati</taxon>
        <taxon>Pseudomonadota</taxon>
        <taxon>Alphaproteobacteria</taxon>
        <taxon>Rhodobacterales</taxon>
        <taxon>Roseobacteraceae</taxon>
        <taxon>Sulfitobacter</taxon>
    </lineage>
</organism>
<evidence type="ECO:0008006" key="3">
    <source>
        <dbReference type="Google" id="ProtNLM"/>
    </source>
</evidence>